<name>A0ABX8CH55_9NOCA</name>
<evidence type="ECO:0000313" key="3">
    <source>
        <dbReference type="EMBL" id="QVI19292.1"/>
    </source>
</evidence>
<gene>
    <name evidence="3" type="ORF">KHQ06_23035</name>
</gene>
<keyword evidence="4" id="KW-1185">Reference proteome</keyword>
<feature type="transmembrane region" description="Helical" evidence="1">
    <location>
        <begin position="136"/>
        <end position="155"/>
    </location>
</feature>
<dbReference type="Pfam" id="PF04235">
    <property type="entry name" value="DUF418"/>
    <property type="match status" value="1"/>
</dbReference>
<sequence length="375" mass="40311">MTDERAIPAVPRLRELDALRGFALGGILLVNIEIMSDPSGFVPGAAMTVSEALFHNKFYVLFSFLFGYSLTMQFRSAERAGASGRGRTVRRCLALMAIGVVHAVFFFTGDVLFGYGAIGLVLLALGRLRPRGALQVAAALYGIGTLIIAVMAVAGRDAGVSAAERERLLDIARAGWGTAAAWRWELFTDRLPTFLLFGLFNVLPLFLVGLAAGKARLLESPARYLPWLPGVQWIGFGIGLPISALDAMTHWPPLAGLSVMAGPLVAAAYGATLLRIIHSHPRVTDVFAPAGRIAATVYVGQSLITSLIFTGYGFGLAGRLSDWTVLALAVVLYAAQLALASRWTRQHRYGPIEYAAARNHLRPQPRTPGPRTVES</sequence>
<keyword evidence="1" id="KW-0812">Transmembrane</keyword>
<dbReference type="Proteomes" id="UP000683310">
    <property type="component" value="Chromosome"/>
</dbReference>
<feature type="transmembrane region" description="Helical" evidence="1">
    <location>
        <begin position="323"/>
        <end position="340"/>
    </location>
</feature>
<proteinExistence type="predicted"/>
<keyword evidence="1" id="KW-0472">Membrane</keyword>
<reference evidence="3 4" key="1">
    <citation type="submission" date="2021-04" db="EMBL/GenBank/DDBJ databases">
        <title>Nocardia tengchongensis.</title>
        <authorList>
            <person name="Zhuang k."/>
            <person name="Ran Y."/>
            <person name="Li W."/>
        </authorList>
    </citation>
    <scope>NUCLEOTIDE SEQUENCE [LARGE SCALE GENOMIC DNA]</scope>
    <source>
        <strain evidence="3 4">CFH S0057</strain>
    </source>
</reference>
<feature type="transmembrane region" description="Helical" evidence="1">
    <location>
        <begin position="254"/>
        <end position="274"/>
    </location>
</feature>
<feature type="domain" description="DUF418" evidence="2">
    <location>
        <begin position="212"/>
        <end position="354"/>
    </location>
</feature>
<protein>
    <submittedName>
        <fullName evidence="3">DUF418 domain-containing protein</fullName>
    </submittedName>
</protein>
<dbReference type="InterPro" id="IPR052529">
    <property type="entry name" value="Bact_Transport_Assoc"/>
</dbReference>
<dbReference type="EMBL" id="CP074371">
    <property type="protein sequence ID" value="QVI19292.1"/>
    <property type="molecule type" value="Genomic_DNA"/>
</dbReference>
<feature type="transmembrane region" description="Helical" evidence="1">
    <location>
        <begin position="58"/>
        <end position="76"/>
    </location>
</feature>
<organism evidence="3 4">
    <name type="scientific">Nocardia tengchongensis</name>
    <dbReference type="NCBI Taxonomy" id="2055889"/>
    <lineage>
        <taxon>Bacteria</taxon>
        <taxon>Bacillati</taxon>
        <taxon>Actinomycetota</taxon>
        <taxon>Actinomycetes</taxon>
        <taxon>Mycobacteriales</taxon>
        <taxon>Nocardiaceae</taxon>
        <taxon>Nocardia</taxon>
    </lineage>
</organism>
<keyword evidence="1" id="KW-1133">Transmembrane helix</keyword>
<dbReference type="PANTHER" id="PTHR30590">
    <property type="entry name" value="INNER MEMBRANE PROTEIN"/>
    <property type="match status" value="1"/>
</dbReference>
<feature type="transmembrane region" description="Helical" evidence="1">
    <location>
        <begin position="224"/>
        <end position="242"/>
    </location>
</feature>
<dbReference type="PANTHER" id="PTHR30590:SF2">
    <property type="entry name" value="INNER MEMBRANE PROTEIN"/>
    <property type="match status" value="1"/>
</dbReference>
<feature type="transmembrane region" description="Helical" evidence="1">
    <location>
        <begin position="112"/>
        <end position="129"/>
    </location>
</feature>
<feature type="transmembrane region" description="Helical" evidence="1">
    <location>
        <begin position="295"/>
        <end position="317"/>
    </location>
</feature>
<evidence type="ECO:0000259" key="2">
    <source>
        <dbReference type="Pfam" id="PF04235"/>
    </source>
</evidence>
<accession>A0ABX8CH55</accession>
<evidence type="ECO:0000256" key="1">
    <source>
        <dbReference type="SAM" id="Phobius"/>
    </source>
</evidence>
<dbReference type="InterPro" id="IPR007349">
    <property type="entry name" value="DUF418"/>
</dbReference>
<evidence type="ECO:0000313" key="4">
    <source>
        <dbReference type="Proteomes" id="UP000683310"/>
    </source>
</evidence>
<feature type="transmembrane region" description="Helical" evidence="1">
    <location>
        <begin position="191"/>
        <end position="212"/>
    </location>
</feature>